<evidence type="ECO:0000313" key="5">
    <source>
        <dbReference type="EMBL" id="QDH20986.1"/>
    </source>
</evidence>
<dbReference type="Proteomes" id="UP000316968">
    <property type="component" value="Chromosome"/>
</dbReference>
<dbReference type="PANTHER" id="PTHR45138:SF9">
    <property type="entry name" value="DIGUANYLATE CYCLASE DGCM-RELATED"/>
    <property type="match status" value="1"/>
</dbReference>
<keyword evidence="2" id="KW-0472">Membrane</keyword>
<dbReference type="GO" id="GO:1902201">
    <property type="term" value="P:negative regulation of bacterial-type flagellum-dependent cell motility"/>
    <property type="evidence" value="ECO:0007669"/>
    <property type="project" value="TreeGrafter"/>
</dbReference>
<dbReference type="InterPro" id="IPR043128">
    <property type="entry name" value="Rev_trsase/Diguanyl_cyclase"/>
</dbReference>
<dbReference type="NCBIfam" id="TIGR00254">
    <property type="entry name" value="GGDEF"/>
    <property type="match status" value="1"/>
</dbReference>
<dbReference type="AlphaFoldDB" id="A0A4Y6UX36"/>
<dbReference type="InterPro" id="IPR000014">
    <property type="entry name" value="PAS"/>
</dbReference>
<feature type="transmembrane region" description="Helical" evidence="2">
    <location>
        <begin position="67"/>
        <end position="91"/>
    </location>
</feature>
<keyword evidence="6" id="KW-1185">Reference proteome</keyword>
<evidence type="ECO:0000256" key="1">
    <source>
        <dbReference type="SAM" id="MobiDB-lite"/>
    </source>
</evidence>
<dbReference type="SUPFAM" id="SSF55073">
    <property type="entry name" value="Nucleotide cyclase"/>
    <property type="match status" value="1"/>
</dbReference>
<dbReference type="InterPro" id="IPR029787">
    <property type="entry name" value="Nucleotide_cyclase"/>
</dbReference>
<dbReference type="InterPro" id="IPR035965">
    <property type="entry name" value="PAS-like_dom_sf"/>
</dbReference>
<dbReference type="CDD" id="cd01949">
    <property type="entry name" value="GGDEF"/>
    <property type="match status" value="1"/>
</dbReference>
<dbReference type="PROSITE" id="PS50112">
    <property type="entry name" value="PAS"/>
    <property type="match status" value="1"/>
</dbReference>
<name>A0A4Y6UX36_SACBS</name>
<evidence type="ECO:0000313" key="6">
    <source>
        <dbReference type="Proteomes" id="UP000316968"/>
    </source>
</evidence>
<evidence type="ECO:0000259" key="4">
    <source>
        <dbReference type="PROSITE" id="PS50887"/>
    </source>
</evidence>
<dbReference type="Gene3D" id="3.30.450.20">
    <property type="entry name" value="PAS domain"/>
    <property type="match status" value="1"/>
</dbReference>
<accession>A0A4Y6UX36</accession>
<dbReference type="InterPro" id="IPR013656">
    <property type="entry name" value="PAS_4"/>
</dbReference>
<dbReference type="SMART" id="SM00267">
    <property type="entry name" value="GGDEF"/>
    <property type="match status" value="1"/>
</dbReference>
<dbReference type="RefSeq" id="WP_141447534.1">
    <property type="nucleotide sequence ID" value="NZ_CP041217.1"/>
</dbReference>
<keyword evidence="2" id="KW-0812">Transmembrane</keyword>
<evidence type="ECO:0000259" key="3">
    <source>
        <dbReference type="PROSITE" id="PS50112"/>
    </source>
</evidence>
<feature type="transmembrane region" description="Helical" evidence="2">
    <location>
        <begin position="146"/>
        <end position="169"/>
    </location>
</feature>
<dbReference type="KEGG" id="saca:FFV09_09065"/>
<gene>
    <name evidence="5" type="ORF">FFV09_09065</name>
</gene>
<dbReference type="Pfam" id="PF16927">
    <property type="entry name" value="HisKA_7TM"/>
    <property type="match status" value="1"/>
</dbReference>
<dbReference type="FunFam" id="3.30.70.270:FF:000001">
    <property type="entry name" value="Diguanylate cyclase domain protein"/>
    <property type="match status" value="1"/>
</dbReference>
<dbReference type="PANTHER" id="PTHR45138">
    <property type="entry name" value="REGULATORY COMPONENTS OF SENSORY TRANSDUCTION SYSTEM"/>
    <property type="match status" value="1"/>
</dbReference>
<organism evidence="5 6">
    <name type="scientific">Saccharibacillus brassicae</name>
    <dbReference type="NCBI Taxonomy" id="2583377"/>
    <lineage>
        <taxon>Bacteria</taxon>
        <taxon>Bacillati</taxon>
        <taxon>Bacillota</taxon>
        <taxon>Bacilli</taxon>
        <taxon>Bacillales</taxon>
        <taxon>Paenibacillaceae</taxon>
        <taxon>Saccharibacillus</taxon>
    </lineage>
</organism>
<protein>
    <submittedName>
        <fullName evidence="5">Diguanylate cyclase</fullName>
    </submittedName>
</protein>
<dbReference type="CDD" id="cd00130">
    <property type="entry name" value="PAS"/>
    <property type="match status" value="1"/>
</dbReference>
<dbReference type="InterPro" id="IPR000160">
    <property type="entry name" value="GGDEF_dom"/>
</dbReference>
<feature type="transmembrane region" description="Helical" evidence="2">
    <location>
        <begin position="38"/>
        <end position="55"/>
    </location>
</feature>
<dbReference type="InterPro" id="IPR031621">
    <property type="entry name" value="HisKA_7TM"/>
</dbReference>
<feature type="transmembrane region" description="Helical" evidence="2">
    <location>
        <begin position="103"/>
        <end position="126"/>
    </location>
</feature>
<dbReference type="Gene3D" id="3.30.70.270">
    <property type="match status" value="1"/>
</dbReference>
<dbReference type="GO" id="GO:0043709">
    <property type="term" value="P:cell adhesion involved in single-species biofilm formation"/>
    <property type="evidence" value="ECO:0007669"/>
    <property type="project" value="TreeGrafter"/>
</dbReference>
<feature type="transmembrane region" description="Helical" evidence="2">
    <location>
        <begin position="6"/>
        <end position="26"/>
    </location>
</feature>
<reference evidence="5 6" key="1">
    <citation type="submission" date="2019-06" db="EMBL/GenBank/DDBJ databases">
        <title>Saccharibacillus brassicae sp. nov., an endophytic bacterium isolated from Chinese cabbage seeds (Brassica pekinensis).</title>
        <authorList>
            <person name="Jiang L."/>
            <person name="Lee J."/>
            <person name="Kim S.W."/>
        </authorList>
    </citation>
    <scope>NUCLEOTIDE SEQUENCE [LARGE SCALE GENOMIC DNA]</scope>
    <source>
        <strain evidence="6">KCTC 43072 / ATSA2</strain>
    </source>
</reference>
<feature type="domain" description="PAS" evidence="3">
    <location>
        <begin position="241"/>
        <end position="279"/>
    </location>
</feature>
<dbReference type="Pfam" id="PF08448">
    <property type="entry name" value="PAS_4"/>
    <property type="match status" value="1"/>
</dbReference>
<dbReference type="OrthoDB" id="9759607at2"/>
<sequence length="543" mass="60590">MNTAFSTFIAVFAMSGVLSVLLALYASFQKTRFTGMTLFIWMSVATAIYTFGSSLELASSSLAEIKFWISFEYLGLPFISPLNLLVVFHYIGRERMMTPRATAAFLVIPFLTSLLMLTNDLHGLVYQSMDLRADSPWPLADFAMGLWYVVNGSYTLGCGVVGMWLLAMHMRQTLNVYRKQTATMFVSLFLPIGASLVYILNLTPYHIDPVPATMSLTNLLYCWAILSAGMLTSTPVVRENILESMRDGVLVLDAAGRLADYNKAASQMFPFLTPERIGQKADQAFPARRLRPWDTDMTFLEAEDRQIEWLADDGARHYRFRSSIVYHKHGGSPAGRTVVVLDVTENVLLHRKLEQMATYDGMTQIYNRTHFVERSEKLLIEAWEIGEPLTIALFDIDRFKSINDTHGHDVGDCVIRHVVHACKIYLGDRDVFGRYGGEEFALCMPGRSLEDAYGLLERVRRELDSGPVMTPSGPVGATASFGLVEARPGRPLKRLTKLADEALYRAKQSGRNNVQLAAGEHIPEPDAEPLPTGKDVPAKSVGD</sequence>
<feature type="transmembrane region" description="Helical" evidence="2">
    <location>
        <begin position="181"/>
        <end position="200"/>
    </location>
</feature>
<dbReference type="InterPro" id="IPR050469">
    <property type="entry name" value="Diguanylate_Cyclase"/>
</dbReference>
<dbReference type="PROSITE" id="PS50887">
    <property type="entry name" value="GGDEF"/>
    <property type="match status" value="1"/>
</dbReference>
<dbReference type="SUPFAM" id="SSF55785">
    <property type="entry name" value="PYP-like sensor domain (PAS domain)"/>
    <property type="match status" value="1"/>
</dbReference>
<dbReference type="Pfam" id="PF00990">
    <property type="entry name" value="GGDEF"/>
    <property type="match status" value="1"/>
</dbReference>
<feature type="domain" description="GGDEF" evidence="4">
    <location>
        <begin position="387"/>
        <end position="519"/>
    </location>
</feature>
<evidence type="ECO:0000256" key="2">
    <source>
        <dbReference type="SAM" id="Phobius"/>
    </source>
</evidence>
<keyword evidence="2" id="KW-1133">Transmembrane helix</keyword>
<dbReference type="GO" id="GO:0005886">
    <property type="term" value="C:plasma membrane"/>
    <property type="evidence" value="ECO:0007669"/>
    <property type="project" value="TreeGrafter"/>
</dbReference>
<feature type="region of interest" description="Disordered" evidence="1">
    <location>
        <begin position="514"/>
        <end position="543"/>
    </location>
</feature>
<dbReference type="GO" id="GO:0052621">
    <property type="term" value="F:diguanylate cyclase activity"/>
    <property type="evidence" value="ECO:0007669"/>
    <property type="project" value="TreeGrafter"/>
</dbReference>
<proteinExistence type="predicted"/>
<dbReference type="EMBL" id="CP041217">
    <property type="protein sequence ID" value="QDH20986.1"/>
    <property type="molecule type" value="Genomic_DNA"/>
</dbReference>